<keyword evidence="1" id="KW-1133">Transmembrane helix</keyword>
<reference evidence="2 3" key="1">
    <citation type="submission" date="2019-10" db="EMBL/GenBank/DDBJ databases">
        <authorList>
            <consortium name="Melissa Lawson"/>
            <person name="O'neill I."/>
        </authorList>
    </citation>
    <scope>NUCLEOTIDE SEQUENCE [LARGE SCALE GENOMIC DNA]</scope>
    <source>
        <strain evidence="2">LH_23</strain>
    </source>
</reference>
<organism evidence="2 3">
    <name type="scientific">Bifidobacterium longum subsp. infantis</name>
    <dbReference type="NCBI Taxonomy" id="1682"/>
    <lineage>
        <taxon>Bacteria</taxon>
        <taxon>Bacillati</taxon>
        <taxon>Actinomycetota</taxon>
        <taxon>Actinomycetes</taxon>
        <taxon>Bifidobacteriales</taxon>
        <taxon>Bifidobacteriaceae</taxon>
        <taxon>Bifidobacterium</taxon>
    </lineage>
</organism>
<sequence>MPLGMLIFAPLADVIPISLVFIIGGVLTLPIGIYLFGQARRNVSAQVTRTAA</sequence>
<evidence type="ECO:0000313" key="2">
    <source>
        <dbReference type="EMBL" id="VWQ36284.1"/>
    </source>
</evidence>
<dbReference type="AlphaFoldDB" id="A0A8U0LFK6"/>
<proteinExistence type="predicted"/>
<keyword evidence="1" id="KW-0812">Transmembrane</keyword>
<gene>
    <name evidence="2" type="ORF">BIFLH23_01406</name>
</gene>
<keyword evidence="1" id="KW-0472">Membrane</keyword>
<accession>A0A8U0LFK6</accession>
<evidence type="ECO:0000256" key="1">
    <source>
        <dbReference type="SAM" id="Phobius"/>
    </source>
</evidence>
<feature type="transmembrane region" description="Helical" evidence="1">
    <location>
        <begin position="15"/>
        <end position="36"/>
    </location>
</feature>
<comment type="caution">
    <text evidence="2">The sequence shown here is derived from an EMBL/GenBank/DDBJ whole genome shotgun (WGS) entry which is preliminary data.</text>
</comment>
<dbReference type="EMBL" id="CABWKH010000023">
    <property type="protein sequence ID" value="VWQ36284.1"/>
    <property type="molecule type" value="Genomic_DNA"/>
</dbReference>
<name>A0A8U0LFK6_BIFLI</name>
<dbReference type="Proteomes" id="UP000494246">
    <property type="component" value="Unassembled WGS sequence"/>
</dbReference>
<protein>
    <submittedName>
        <fullName evidence="2">Uncharacterized protein</fullName>
    </submittedName>
</protein>
<evidence type="ECO:0000313" key="3">
    <source>
        <dbReference type="Proteomes" id="UP000494246"/>
    </source>
</evidence>